<feature type="signal peptide" evidence="1">
    <location>
        <begin position="1"/>
        <end position="23"/>
    </location>
</feature>
<comment type="caution">
    <text evidence="3">The sequence shown here is derived from an EMBL/GenBank/DDBJ whole genome shotgun (WGS) entry which is preliminary data.</text>
</comment>
<feature type="domain" description="Dockerin" evidence="2">
    <location>
        <begin position="478"/>
        <end position="547"/>
    </location>
</feature>
<reference evidence="3" key="1">
    <citation type="submission" date="2021-01" db="EMBL/GenBank/DDBJ databases">
        <title>Genome public.</title>
        <authorList>
            <person name="Liu C."/>
            <person name="Sun Q."/>
        </authorList>
    </citation>
    <scope>NUCLEOTIDE SEQUENCE</scope>
    <source>
        <strain evidence="3">M6</strain>
    </source>
</reference>
<dbReference type="RefSeq" id="WP_201428622.1">
    <property type="nucleotide sequence ID" value="NZ_JAEQMG010000163.1"/>
</dbReference>
<evidence type="ECO:0000313" key="3">
    <source>
        <dbReference type="EMBL" id="MBK6089931.1"/>
    </source>
</evidence>
<evidence type="ECO:0000259" key="2">
    <source>
        <dbReference type="PROSITE" id="PS51766"/>
    </source>
</evidence>
<dbReference type="SUPFAM" id="SSF63446">
    <property type="entry name" value="Type I dockerin domain"/>
    <property type="match status" value="1"/>
</dbReference>
<dbReference type="InterPro" id="IPR026906">
    <property type="entry name" value="LRR_5"/>
</dbReference>
<sequence length="551" mass="60164">MNNKKKILSVVLALILTLSTVAAVPSGAVAARVDPAASGDADQYVYTDKNGNEYIWEDDLSEKPEIVSVITEVHNVSGELVLPLYLIGYKDDVCFDGGDKFYFADSAFDTVDTDFPITSIDFSQMYSNFGVDRFMDHIDHFKEACPALQTVIGRNGAYEIEHGSATPDEADSNESYIELNGGRLYYSDYDGYLYFTRAEGITGDVEIPDHINGKPLVYDRASTMIEDCPELTSLTIPAEPDGYGVLFYYIRNCPKLKTITFLDEHPSINGSKIKNCPSLERIDTPNCDELHCENGLLYDGSRLVLALGKSGDFTIPSDVTVIEEYAFSNCPDLSSVTIPASVTKWVNAFAGQKKLKEATVCKGVTNIDSSAFQNCTSLEKINIPDSAERIGYWAFLDCVNLKQVNIPSSVNEVPDGAFMNTGLSQITLLPEVTTISDYAFGDPFADREKNKDFTIKGMKGSAAEEYATKWGFTFVPLSGAKLGDADGDGEITPVDATLVQRFDANMKISVDEAALMCADVDGSGTLDVVDSTLTQRYLANIAIPYPIGQLC</sequence>
<dbReference type="PANTHER" id="PTHR45661:SF3">
    <property type="entry name" value="IG-LIKE DOMAIN-CONTAINING PROTEIN"/>
    <property type="match status" value="1"/>
</dbReference>
<dbReference type="InterPro" id="IPR032675">
    <property type="entry name" value="LRR_dom_sf"/>
</dbReference>
<dbReference type="InterPro" id="IPR016134">
    <property type="entry name" value="Dockerin_dom"/>
</dbReference>
<name>A0A934WU41_9FIRM</name>
<dbReference type="Gene3D" id="3.80.10.10">
    <property type="entry name" value="Ribonuclease Inhibitor"/>
    <property type="match status" value="2"/>
</dbReference>
<dbReference type="PROSITE" id="PS51766">
    <property type="entry name" value="DOCKERIN"/>
    <property type="match status" value="1"/>
</dbReference>
<keyword evidence="1" id="KW-0732">Signal</keyword>
<keyword evidence="4" id="KW-1185">Reference proteome</keyword>
<dbReference type="Gene3D" id="1.10.1330.10">
    <property type="entry name" value="Dockerin domain"/>
    <property type="match status" value="1"/>
</dbReference>
<protein>
    <submittedName>
        <fullName evidence="3">Leucine-rich repeat protein</fullName>
    </submittedName>
</protein>
<dbReference type="CDD" id="cd14256">
    <property type="entry name" value="Dockerin_I"/>
    <property type="match status" value="1"/>
</dbReference>
<dbReference type="InterPro" id="IPR053139">
    <property type="entry name" value="Surface_bspA-like"/>
</dbReference>
<organism evidence="3 4">
    <name type="scientific">Ruminococcus difficilis</name>
    <dbReference type="NCBI Taxonomy" id="2763069"/>
    <lineage>
        <taxon>Bacteria</taxon>
        <taxon>Bacillati</taxon>
        <taxon>Bacillota</taxon>
        <taxon>Clostridia</taxon>
        <taxon>Eubacteriales</taxon>
        <taxon>Oscillospiraceae</taxon>
        <taxon>Ruminococcus</taxon>
    </lineage>
</organism>
<dbReference type="EMBL" id="JAEQMG010000163">
    <property type="protein sequence ID" value="MBK6089931.1"/>
    <property type="molecule type" value="Genomic_DNA"/>
</dbReference>
<dbReference type="Proteomes" id="UP000633365">
    <property type="component" value="Unassembled WGS sequence"/>
</dbReference>
<dbReference type="AlphaFoldDB" id="A0A934WU41"/>
<dbReference type="SUPFAM" id="SSF52058">
    <property type="entry name" value="L domain-like"/>
    <property type="match status" value="1"/>
</dbReference>
<proteinExistence type="predicted"/>
<accession>A0A934WU41</accession>
<dbReference type="InterPro" id="IPR036439">
    <property type="entry name" value="Dockerin_dom_sf"/>
</dbReference>
<dbReference type="GO" id="GO:0000272">
    <property type="term" value="P:polysaccharide catabolic process"/>
    <property type="evidence" value="ECO:0007669"/>
    <property type="project" value="InterPro"/>
</dbReference>
<feature type="chain" id="PRO_5038626234" evidence="1">
    <location>
        <begin position="24"/>
        <end position="551"/>
    </location>
</feature>
<dbReference type="PANTHER" id="PTHR45661">
    <property type="entry name" value="SURFACE ANTIGEN"/>
    <property type="match status" value="1"/>
</dbReference>
<dbReference type="Pfam" id="PF13306">
    <property type="entry name" value="LRR_5"/>
    <property type="match status" value="1"/>
</dbReference>
<evidence type="ECO:0000256" key="1">
    <source>
        <dbReference type="SAM" id="SignalP"/>
    </source>
</evidence>
<gene>
    <name evidence="3" type="ORF">JKK62_15000</name>
</gene>
<evidence type="ECO:0000313" key="4">
    <source>
        <dbReference type="Proteomes" id="UP000633365"/>
    </source>
</evidence>